<sequence length="105" mass="11862">MQYLHTLRRPLHLGVRIVLSEFRSTFWILKGRQAKKQVLHKCLPCRLSKAKCGKEIEAPLPSERAVPSPPITTTGIDFAGPVNIRFLKSRDIAYIALFNFATICA</sequence>
<name>A0A8X6UDC2_NEPPI</name>
<protein>
    <submittedName>
        <fullName evidence="1">Integrase catalytic domain-containing protein</fullName>
    </submittedName>
</protein>
<accession>A0A8X6UDC2</accession>
<dbReference type="EMBL" id="BMAW01026784">
    <property type="protein sequence ID" value="GFT98776.1"/>
    <property type="molecule type" value="Genomic_DNA"/>
</dbReference>
<proteinExistence type="predicted"/>
<evidence type="ECO:0000313" key="2">
    <source>
        <dbReference type="Proteomes" id="UP000887013"/>
    </source>
</evidence>
<dbReference type="OrthoDB" id="5986643at2759"/>
<organism evidence="1 2">
    <name type="scientific">Nephila pilipes</name>
    <name type="common">Giant wood spider</name>
    <name type="synonym">Nephila maculata</name>
    <dbReference type="NCBI Taxonomy" id="299642"/>
    <lineage>
        <taxon>Eukaryota</taxon>
        <taxon>Metazoa</taxon>
        <taxon>Ecdysozoa</taxon>
        <taxon>Arthropoda</taxon>
        <taxon>Chelicerata</taxon>
        <taxon>Arachnida</taxon>
        <taxon>Araneae</taxon>
        <taxon>Araneomorphae</taxon>
        <taxon>Entelegynae</taxon>
        <taxon>Araneoidea</taxon>
        <taxon>Nephilidae</taxon>
        <taxon>Nephila</taxon>
    </lineage>
</organism>
<comment type="caution">
    <text evidence="1">The sequence shown here is derived from an EMBL/GenBank/DDBJ whole genome shotgun (WGS) entry which is preliminary data.</text>
</comment>
<dbReference type="Proteomes" id="UP000887013">
    <property type="component" value="Unassembled WGS sequence"/>
</dbReference>
<reference evidence="1" key="1">
    <citation type="submission" date="2020-08" db="EMBL/GenBank/DDBJ databases">
        <title>Multicomponent nature underlies the extraordinary mechanical properties of spider dragline silk.</title>
        <authorList>
            <person name="Kono N."/>
            <person name="Nakamura H."/>
            <person name="Mori M."/>
            <person name="Yoshida Y."/>
            <person name="Ohtoshi R."/>
            <person name="Malay A.D."/>
            <person name="Moran D.A.P."/>
            <person name="Tomita M."/>
            <person name="Numata K."/>
            <person name="Arakawa K."/>
        </authorList>
    </citation>
    <scope>NUCLEOTIDE SEQUENCE</scope>
</reference>
<keyword evidence="2" id="KW-1185">Reference proteome</keyword>
<evidence type="ECO:0000313" key="1">
    <source>
        <dbReference type="EMBL" id="GFT98776.1"/>
    </source>
</evidence>
<dbReference type="AlphaFoldDB" id="A0A8X6UDC2"/>
<gene>
    <name evidence="1" type="primary">AVEN_155426_1</name>
    <name evidence="1" type="ORF">NPIL_202761</name>
</gene>
<dbReference type="PANTHER" id="PTHR47331">
    <property type="entry name" value="PHD-TYPE DOMAIN-CONTAINING PROTEIN"/>
    <property type="match status" value="1"/>
</dbReference>